<feature type="transmembrane region" description="Helical" evidence="2">
    <location>
        <begin position="122"/>
        <end position="141"/>
    </location>
</feature>
<comment type="caution">
    <text evidence="3">The sequence shown here is derived from an EMBL/GenBank/DDBJ whole genome shotgun (WGS) entry which is preliminary data.</text>
</comment>
<feature type="transmembrane region" description="Helical" evidence="2">
    <location>
        <begin position="97"/>
        <end position="116"/>
    </location>
</feature>
<reference evidence="3" key="2">
    <citation type="submission" date="2023-04" db="EMBL/GenBank/DDBJ databases">
        <authorList>
            <person name="Bruccoleri R.E."/>
            <person name="Oakeley E.J."/>
            <person name="Faust A.-M."/>
            <person name="Dessus-Babus S."/>
            <person name="Altorfer M."/>
            <person name="Burckhardt D."/>
            <person name="Oertli M."/>
            <person name="Naumann U."/>
            <person name="Petersen F."/>
            <person name="Wong J."/>
        </authorList>
    </citation>
    <scope>NUCLEOTIDE SEQUENCE</scope>
    <source>
        <strain evidence="3">GSM-AAB239-AS_SAM_17_03QT</strain>
        <tissue evidence="3">Leaf</tissue>
    </source>
</reference>
<keyword evidence="2" id="KW-0472">Membrane</keyword>
<dbReference type="PANTHER" id="PTHR35313:SF1">
    <property type="entry name" value="NO EXINE FORMATION 1"/>
    <property type="match status" value="1"/>
</dbReference>
<feature type="compositionally biased region" description="Low complexity" evidence="1">
    <location>
        <begin position="15"/>
        <end position="35"/>
    </location>
</feature>
<feature type="transmembrane region" description="Helical" evidence="2">
    <location>
        <begin position="162"/>
        <end position="182"/>
    </location>
</feature>
<organism evidence="3 4">
    <name type="scientific">Iris pallida</name>
    <name type="common">Sweet iris</name>
    <dbReference type="NCBI Taxonomy" id="29817"/>
    <lineage>
        <taxon>Eukaryota</taxon>
        <taxon>Viridiplantae</taxon>
        <taxon>Streptophyta</taxon>
        <taxon>Embryophyta</taxon>
        <taxon>Tracheophyta</taxon>
        <taxon>Spermatophyta</taxon>
        <taxon>Magnoliopsida</taxon>
        <taxon>Liliopsida</taxon>
        <taxon>Asparagales</taxon>
        <taxon>Iridaceae</taxon>
        <taxon>Iridoideae</taxon>
        <taxon>Irideae</taxon>
        <taxon>Iris</taxon>
    </lineage>
</organism>
<protein>
    <submittedName>
        <fullName evidence="3">Uncharacterized protein</fullName>
    </submittedName>
</protein>
<dbReference type="PANTHER" id="PTHR35313">
    <property type="entry name" value="NO EXINE FORMATION 1"/>
    <property type="match status" value="1"/>
</dbReference>
<dbReference type="Proteomes" id="UP001140949">
    <property type="component" value="Unassembled WGS sequence"/>
</dbReference>
<feature type="transmembrane region" description="Helical" evidence="2">
    <location>
        <begin position="329"/>
        <end position="351"/>
    </location>
</feature>
<evidence type="ECO:0000313" key="4">
    <source>
        <dbReference type="Proteomes" id="UP001140949"/>
    </source>
</evidence>
<keyword evidence="2" id="KW-1133">Transmembrane helix</keyword>
<gene>
    <name evidence="3" type="ORF">M6B38_120120</name>
</gene>
<feature type="transmembrane region" description="Helical" evidence="2">
    <location>
        <begin position="358"/>
        <end position="381"/>
    </location>
</feature>
<keyword evidence="4" id="KW-1185">Reference proteome</keyword>
<name>A0AAX6H9J1_IRIPA</name>
<feature type="transmembrane region" description="Helical" evidence="2">
    <location>
        <begin position="246"/>
        <end position="273"/>
    </location>
</feature>
<keyword evidence="2" id="KW-0812">Transmembrane</keyword>
<reference evidence="3" key="1">
    <citation type="journal article" date="2023" name="GigaByte">
        <title>Genome assembly of the bearded iris, Iris pallida Lam.</title>
        <authorList>
            <person name="Bruccoleri R.E."/>
            <person name="Oakeley E.J."/>
            <person name="Faust A.M.E."/>
            <person name="Altorfer M."/>
            <person name="Dessus-Babus S."/>
            <person name="Burckhardt D."/>
            <person name="Oertli M."/>
            <person name="Naumann U."/>
            <person name="Petersen F."/>
            <person name="Wong J."/>
        </authorList>
    </citation>
    <scope>NUCLEOTIDE SEQUENCE</scope>
    <source>
        <strain evidence="3">GSM-AAB239-AS_SAM_17_03QT</strain>
    </source>
</reference>
<feature type="transmembrane region" description="Helical" evidence="2">
    <location>
        <begin position="218"/>
        <end position="240"/>
    </location>
</feature>
<feature type="region of interest" description="Disordered" evidence="1">
    <location>
        <begin position="1"/>
        <end position="48"/>
    </location>
</feature>
<feature type="transmembrane region" description="Helical" evidence="2">
    <location>
        <begin position="294"/>
        <end position="317"/>
    </location>
</feature>
<dbReference type="AlphaFoldDB" id="A0AAX6H9J1"/>
<feature type="transmembrane region" description="Helical" evidence="2">
    <location>
        <begin position="56"/>
        <end position="85"/>
    </location>
</feature>
<dbReference type="EMBL" id="JANAVB010011396">
    <property type="protein sequence ID" value="KAJ6837513.1"/>
    <property type="molecule type" value="Genomic_DNA"/>
</dbReference>
<evidence type="ECO:0000313" key="3">
    <source>
        <dbReference type="EMBL" id="KAJ6837513.1"/>
    </source>
</evidence>
<accession>A0AAX6H9J1</accession>
<evidence type="ECO:0000256" key="1">
    <source>
        <dbReference type="SAM" id="MobiDB-lite"/>
    </source>
</evidence>
<evidence type="ECO:0000256" key="2">
    <source>
        <dbReference type="SAM" id="Phobius"/>
    </source>
</evidence>
<sequence>MFDSPAASRHRAFISPSMSAPTFPTFSTPSSSRSPSPNPNPNPNPNTSSFSHNGRIAAALLPSAAVLLSLGGTPVLLTLALGLTVSYVLDLLRLPPVAPFLSVWMTLTLSQFAFFFSSSLPLPFLSLLLCALLTFLIGVWISLQFRFLQIENPAIVRALERLLFACLPIAVPPFLTFAAVSGLGIASAAYYLAAFCCVYYWLFSIPRHSSFKSSLDDGFILAPLECCVQSLFLLFVPVLFRIGSHHAVLFSSASSVCDLLLLFFIPFLFQLYVSTRGAMWWVTRDEYQIHRIRVWNGAVALVVVVVCLEIRVVFHSFARYLQVPPPMNYLLVTVAMLGGASAVGAYAVGMVQDAVGSAVFTAMAVLVSGAGAVVIGFPILLHTCSFDLWLLSSSIYNQEEFVIVLCLRHSSKLDGAMVCCA</sequence>
<feature type="transmembrane region" description="Helical" evidence="2">
    <location>
        <begin position="188"/>
        <end position="206"/>
    </location>
</feature>
<proteinExistence type="predicted"/>